<proteinExistence type="predicted"/>
<evidence type="ECO:0000313" key="2">
    <source>
        <dbReference type="EMBL" id="AGB49423.1"/>
    </source>
</evidence>
<dbReference type="AlphaFoldDB" id="L0KZA8"/>
<dbReference type="STRING" id="867904.Metho_1193"/>
<evidence type="ECO:0000256" key="1">
    <source>
        <dbReference type="SAM" id="Coils"/>
    </source>
</evidence>
<dbReference type="RefSeq" id="WP_015324589.1">
    <property type="nucleotide sequence ID" value="NC_019977.1"/>
</dbReference>
<dbReference type="Proteomes" id="UP000010866">
    <property type="component" value="Chromosome"/>
</dbReference>
<keyword evidence="3" id="KW-1185">Reference proteome</keyword>
<evidence type="ECO:0000313" key="3">
    <source>
        <dbReference type="Proteomes" id="UP000010866"/>
    </source>
</evidence>
<keyword evidence="1" id="KW-0175">Coiled coil</keyword>
<organism evidence="2 3">
    <name type="scientific">Methanomethylovorans hollandica (strain DSM 15978 / NBRC 107637 / DMS1)</name>
    <dbReference type="NCBI Taxonomy" id="867904"/>
    <lineage>
        <taxon>Archaea</taxon>
        <taxon>Methanobacteriati</taxon>
        <taxon>Methanobacteriota</taxon>
        <taxon>Stenosarchaea group</taxon>
        <taxon>Methanomicrobia</taxon>
        <taxon>Methanosarcinales</taxon>
        <taxon>Methanosarcinaceae</taxon>
        <taxon>Methanomethylovorans</taxon>
    </lineage>
</organism>
<dbReference type="GeneID" id="43009709"/>
<dbReference type="KEGG" id="mhz:Metho_1193"/>
<feature type="coiled-coil region" evidence="1">
    <location>
        <begin position="13"/>
        <end position="40"/>
    </location>
</feature>
<dbReference type="EMBL" id="CP003362">
    <property type="protein sequence ID" value="AGB49423.1"/>
    <property type="molecule type" value="Genomic_DNA"/>
</dbReference>
<protein>
    <submittedName>
        <fullName evidence="2">Uncharacterized protein</fullName>
    </submittedName>
</protein>
<dbReference type="HOGENOM" id="CLU_3075336_0_0_2"/>
<sequence length="52" mass="6160">MPSFDLPLLQEKYVLQQHEIELLKRTVAHLQRENTIMLRELEIIKSQRGTTA</sequence>
<gene>
    <name evidence="2" type="ordered locus">Metho_1193</name>
</gene>
<accession>L0KZA8</accession>
<name>L0KZA8_METHD</name>
<reference evidence="3" key="1">
    <citation type="submission" date="2012-02" db="EMBL/GenBank/DDBJ databases">
        <title>Complete sequence of chromosome of Methanomethylovorans hollandica DSM 15978.</title>
        <authorList>
            <person name="Lucas S."/>
            <person name="Copeland A."/>
            <person name="Lapidus A."/>
            <person name="Glavina del Rio T."/>
            <person name="Dalin E."/>
            <person name="Tice H."/>
            <person name="Bruce D."/>
            <person name="Goodwin L."/>
            <person name="Pitluck S."/>
            <person name="Peters L."/>
            <person name="Mikhailova N."/>
            <person name="Held B."/>
            <person name="Kyrpides N."/>
            <person name="Mavromatis K."/>
            <person name="Ivanova N."/>
            <person name="Brettin T."/>
            <person name="Detter J.C."/>
            <person name="Han C."/>
            <person name="Larimer F."/>
            <person name="Land M."/>
            <person name="Hauser L."/>
            <person name="Markowitz V."/>
            <person name="Cheng J.-F."/>
            <person name="Hugenholtz P."/>
            <person name="Woyke T."/>
            <person name="Wu D."/>
            <person name="Spring S."/>
            <person name="Schroeder M."/>
            <person name="Brambilla E."/>
            <person name="Klenk H.-P."/>
            <person name="Eisen J.A."/>
        </authorList>
    </citation>
    <scope>NUCLEOTIDE SEQUENCE [LARGE SCALE GENOMIC DNA]</scope>
    <source>
        <strain evidence="3">DSM 15978 / NBRC 107637 / DMS1</strain>
    </source>
</reference>